<name>A0ABY2QEL3_9HYPH</name>
<dbReference type="Pfam" id="PF22505">
    <property type="entry name" value="RNase_J_b_CASP"/>
    <property type="match status" value="1"/>
</dbReference>
<dbReference type="Pfam" id="PF17770">
    <property type="entry name" value="RNase_J_C"/>
    <property type="match status" value="1"/>
</dbReference>
<evidence type="ECO:0000256" key="5">
    <source>
        <dbReference type="ARBA" id="ARBA00022839"/>
    </source>
</evidence>
<evidence type="ECO:0000313" key="9">
    <source>
        <dbReference type="Proteomes" id="UP000306441"/>
    </source>
</evidence>
<dbReference type="Proteomes" id="UP000306441">
    <property type="component" value="Unassembled WGS sequence"/>
</dbReference>
<dbReference type="EMBL" id="SSNY01000001">
    <property type="protein sequence ID" value="THF59702.1"/>
    <property type="molecule type" value="Genomic_DNA"/>
</dbReference>
<accession>A0ABY2QEL3</accession>
<dbReference type="PANTHER" id="PTHR43694:SF1">
    <property type="entry name" value="RIBONUCLEASE J"/>
    <property type="match status" value="1"/>
</dbReference>
<keyword evidence="3" id="KW-0378">Hydrolase</keyword>
<organism evidence="8 9">
    <name type="scientific">Ollibium composti</name>
    <dbReference type="NCBI Taxonomy" id="2675109"/>
    <lineage>
        <taxon>Bacteria</taxon>
        <taxon>Pseudomonadati</taxon>
        <taxon>Pseudomonadota</taxon>
        <taxon>Alphaproteobacteria</taxon>
        <taxon>Hyphomicrobiales</taxon>
        <taxon>Phyllobacteriaceae</taxon>
        <taxon>Ollibium</taxon>
    </lineage>
</organism>
<evidence type="ECO:0000259" key="7">
    <source>
        <dbReference type="SMART" id="SM00849"/>
    </source>
</evidence>
<dbReference type="InterPro" id="IPR001279">
    <property type="entry name" value="Metallo-B-lactamas"/>
</dbReference>
<dbReference type="SMART" id="SM00849">
    <property type="entry name" value="Lactamase_B"/>
    <property type="match status" value="1"/>
</dbReference>
<dbReference type="Gene3D" id="3.10.20.580">
    <property type="match status" value="1"/>
</dbReference>
<evidence type="ECO:0000256" key="1">
    <source>
        <dbReference type="ARBA" id="ARBA00022722"/>
    </source>
</evidence>
<comment type="caution">
    <text evidence="8">The sequence shown here is derived from an EMBL/GenBank/DDBJ whole genome shotgun (WGS) entry which is preliminary data.</text>
</comment>
<protein>
    <submittedName>
        <fullName evidence="8">Ribonuclease J</fullName>
    </submittedName>
</protein>
<dbReference type="Pfam" id="PF12706">
    <property type="entry name" value="Lactamase_B_2"/>
    <property type="match status" value="1"/>
</dbReference>
<reference evidence="8 9" key="1">
    <citation type="submission" date="2019-04" db="EMBL/GenBank/DDBJ databases">
        <title>Mesorhizobium composti sp. nov., isolated from compost.</title>
        <authorList>
            <person name="Lin S.-Y."/>
            <person name="Hameed A."/>
            <person name="Hsieh Y.-T."/>
            <person name="Young C.-C."/>
        </authorList>
    </citation>
    <scope>NUCLEOTIDE SEQUENCE [LARGE SCALE GENOMIC DNA]</scope>
    <source>
        <strain evidence="8 9">CC-YTH430</strain>
    </source>
</reference>
<dbReference type="InterPro" id="IPR041636">
    <property type="entry name" value="RNase_J_C"/>
</dbReference>
<evidence type="ECO:0000313" key="8">
    <source>
        <dbReference type="EMBL" id="THF59702.1"/>
    </source>
</evidence>
<dbReference type="InterPro" id="IPR036866">
    <property type="entry name" value="RibonucZ/Hydroxyglut_hydro"/>
</dbReference>
<keyword evidence="5" id="KW-0269">Exonuclease</keyword>
<keyword evidence="2" id="KW-0479">Metal-binding</keyword>
<sequence>MAKSDNAELVFVPLGGVGEIGMNFALYGYGPADDREWIVVDVGVTFPDPAHPGVDLILPDTRFIEERLANLRGIVITHAHEDHYGALHDIWPKLKVPVWASPFTAGMLEAKRQGEQGAPKIPVTVYRAGEKFTLGPFEIEAIPVAHSIPEPFSLAITTPAGTVIHTGDWKIDLAPAIGPKTDEARFRAYGDKGVLALVCDSTNALREGESPTEQAVGASLKEIISKAEGRVAVTTFSSNVGRIRSIAEAARDAGRQCLLLGRSLKRVVDVAGELGYLDGLPEFIAEEDYGFIPRDNLVVICTGSQGEPLAALAKLSRDEMKSVALTAGDTVIFSSRTIPGNEKAILEVKNRLIDLGMKIIEDGDALVHVSGHPRRSELRQMYEWVRPKIGVPVHGEAAHLVAQGSLMAMAGIGQVAQIRDGDMLRLAPGAATIIDQVPFGRVYKDGRLVGTDEAMGVKDRRKLSFAGHVAVNVVLDEKYELAGDPDLVAIGVAETDGSGEALEELMLDAAIGAVDSIPRQRRKDLDLVQESVRRAVRAAANEAWGKKPLVTVFVTR</sequence>
<dbReference type="CDD" id="cd07714">
    <property type="entry name" value="RNaseJ_MBL-fold"/>
    <property type="match status" value="1"/>
</dbReference>
<keyword evidence="4" id="KW-0862">Zinc</keyword>
<dbReference type="InterPro" id="IPR042173">
    <property type="entry name" value="RNase_J_2"/>
</dbReference>
<dbReference type="PANTHER" id="PTHR43694">
    <property type="entry name" value="RIBONUCLEASE J"/>
    <property type="match status" value="1"/>
</dbReference>
<evidence type="ECO:0000256" key="2">
    <source>
        <dbReference type="ARBA" id="ARBA00022723"/>
    </source>
</evidence>
<evidence type="ECO:0000256" key="4">
    <source>
        <dbReference type="ARBA" id="ARBA00022833"/>
    </source>
</evidence>
<dbReference type="InterPro" id="IPR055132">
    <property type="entry name" value="RNase_J_b_CASP"/>
</dbReference>
<evidence type="ECO:0000256" key="3">
    <source>
        <dbReference type="ARBA" id="ARBA00022801"/>
    </source>
</evidence>
<keyword evidence="6" id="KW-0694">RNA-binding</keyword>
<dbReference type="SUPFAM" id="SSF56281">
    <property type="entry name" value="Metallo-hydrolase/oxidoreductase"/>
    <property type="match status" value="1"/>
</dbReference>
<dbReference type="Pfam" id="PF07521">
    <property type="entry name" value="RMMBL"/>
    <property type="match status" value="1"/>
</dbReference>
<dbReference type="Gene3D" id="3.60.15.10">
    <property type="entry name" value="Ribonuclease Z/Hydroxyacylglutathione hydrolase-like"/>
    <property type="match status" value="1"/>
</dbReference>
<feature type="domain" description="Metallo-beta-lactamase" evidence="7">
    <location>
        <begin position="21"/>
        <end position="220"/>
    </location>
</feature>
<proteinExistence type="predicted"/>
<dbReference type="InterPro" id="IPR011108">
    <property type="entry name" value="RMMBL"/>
</dbReference>
<dbReference type="RefSeq" id="WP_136353137.1">
    <property type="nucleotide sequence ID" value="NZ_SSNY01000001.1"/>
</dbReference>
<gene>
    <name evidence="8" type="ORF">E6C48_01155</name>
</gene>
<keyword evidence="1" id="KW-0540">Nuclease</keyword>
<evidence type="ECO:0000256" key="6">
    <source>
        <dbReference type="ARBA" id="ARBA00022884"/>
    </source>
</evidence>
<keyword evidence="9" id="KW-1185">Reference proteome</keyword>
<dbReference type="Gene3D" id="3.40.50.10710">
    <property type="entry name" value="Metallo-hydrolase/oxidoreductase"/>
    <property type="match status" value="1"/>
</dbReference>